<dbReference type="EMBL" id="JBBNAF010000005">
    <property type="protein sequence ID" value="KAK9141823.1"/>
    <property type="molecule type" value="Genomic_DNA"/>
</dbReference>
<reference evidence="1 2" key="1">
    <citation type="submission" date="2024-01" db="EMBL/GenBank/DDBJ databases">
        <title>Genome assemblies of Stephania.</title>
        <authorList>
            <person name="Yang L."/>
        </authorList>
    </citation>
    <scope>NUCLEOTIDE SEQUENCE [LARGE SCALE GENOMIC DNA]</scope>
    <source>
        <strain evidence="1">YNDBR</strain>
        <tissue evidence="1">Leaf</tissue>
    </source>
</reference>
<organism evidence="1 2">
    <name type="scientific">Stephania yunnanensis</name>
    <dbReference type="NCBI Taxonomy" id="152371"/>
    <lineage>
        <taxon>Eukaryota</taxon>
        <taxon>Viridiplantae</taxon>
        <taxon>Streptophyta</taxon>
        <taxon>Embryophyta</taxon>
        <taxon>Tracheophyta</taxon>
        <taxon>Spermatophyta</taxon>
        <taxon>Magnoliopsida</taxon>
        <taxon>Ranunculales</taxon>
        <taxon>Menispermaceae</taxon>
        <taxon>Menispermoideae</taxon>
        <taxon>Cissampelideae</taxon>
        <taxon>Stephania</taxon>
    </lineage>
</organism>
<protein>
    <submittedName>
        <fullName evidence="1">Uncharacterized protein</fullName>
    </submittedName>
</protein>
<keyword evidence="2" id="KW-1185">Reference proteome</keyword>
<sequence length="62" mass="7298">MGILMAPNKSYVVRCTHFHLYWNTLRSMGMRISSYNRSSNCLRSTEMEGYKVHETAYECDID</sequence>
<gene>
    <name evidence="1" type="ORF">Syun_011223</name>
</gene>
<accession>A0AAP0JX48</accession>
<evidence type="ECO:0000313" key="2">
    <source>
        <dbReference type="Proteomes" id="UP001420932"/>
    </source>
</evidence>
<name>A0AAP0JX48_9MAGN</name>
<dbReference type="AlphaFoldDB" id="A0AAP0JX48"/>
<dbReference type="Proteomes" id="UP001420932">
    <property type="component" value="Unassembled WGS sequence"/>
</dbReference>
<evidence type="ECO:0000313" key="1">
    <source>
        <dbReference type="EMBL" id="KAK9141823.1"/>
    </source>
</evidence>
<proteinExistence type="predicted"/>
<comment type="caution">
    <text evidence="1">The sequence shown here is derived from an EMBL/GenBank/DDBJ whole genome shotgun (WGS) entry which is preliminary data.</text>
</comment>